<gene>
    <name evidence="4" type="primary">20205186</name>
    <name evidence="3" type="ORF">HELRODRAFT_174973</name>
</gene>
<proteinExistence type="predicted"/>
<feature type="transmembrane region" description="Helical" evidence="2">
    <location>
        <begin position="16"/>
        <end position="34"/>
    </location>
</feature>
<reference evidence="3 5" key="2">
    <citation type="journal article" date="2013" name="Nature">
        <title>Insights into bilaterian evolution from three spiralian genomes.</title>
        <authorList>
            <person name="Simakov O."/>
            <person name="Marletaz F."/>
            <person name="Cho S.J."/>
            <person name="Edsinger-Gonzales E."/>
            <person name="Havlak P."/>
            <person name="Hellsten U."/>
            <person name="Kuo D.H."/>
            <person name="Larsson T."/>
            <person name="Lv J."/>
            <person name="Arendt D."/>
            <person name="Savage R."/>
            <person name="Osoegawa K."/>
            <person name="de Jong P."/>
            <person name="Grimwood J."/>
            <person name="Chapman J.A."/>
            <person name="Shapiro H."/>
            <person name="Aerts A."/>
            <person name="Otillar R.P."/>
            <person name="Terry A.Y."/>
            <person name="Boore J.L."/>
            <person name="Grigoriev I.V."/>
            <person name="Lindberg D.R."/>
            <person name="Seaver E.C."/>
            <person name="Weisblat D.A."/>
            <person name="Putnam N.H."/>
            <person name="Rokhsar D.S."/>
        </authorList>
    </citation>
    <scope>NUCLEOTIDE SEQUENCE</scope>
</reference>
<dbReference type="RefSeq" id="XP_009020650.1">
    <property type="nucleotide sequence ID" value="XM_009022402.1"/>
</dbReference>
<dbReference type="Proteomes" id="UP000015101">
    <property type="component" value="Unassembled WGS sequence"/>
</dbReference>
<evidence type="ECO:0000313" key="4">
    <source>
        <dbReference type="EnsemblMetazoa" id="HelroP174973"/>
    </source>
</evidence>
<dbReference type="GeneID" id="20205186"/>
<dbReference type="EMBL" id="AMQM01005099">
    <property type="status" value="NOT_ANNOTATED_CDS"/>
    <property type="molecule type" value="Genomic_DNA"/>
</dbReference>
<evidence type="ECO:0000313" key="5">
    <source>
        <dbReference type="Proteomes" id="UP000015101"/>
    </source>
</evidence>
<dbReference type="EnsemblMetazoa" id="HelroT174973">
    <property type="protein sequence ID" value="HelroP174973"/>
    <property type="gene ID" value="HelroG174973"/>
</dbReference>
<dbReference type="HOGENOM" id="CLU_1637253_0_0_1"/>
<organism evidence="4 5">
    <name type="scientific">Helobdella robusta</name>
    <name type="common">Californian leech</name>
    <dbReference type="NCBI Taxonomy" id="6412"/>
    <lineage>
        <taxon>Eukaryota</taxon>
        <taxon>Metazoa</taxon>
        <taxon>Spiralia</taxon>
        <taxon>Lophotrochozoa</taxon>
        <taxon>Annelida</taxon>
        <taxon>Clitellata</taxon>
        <taxon>Hirudinea</taxon>
        <taxon>Rhynchobdellida</taxon>
        <taxon>Glossiphoniidae</taxon>
        <taxon>Helobdella</taxon>
    </lineage>
</organism>
<dbReference type="CTD" id="20205186"/>
<keyword evidence="2" id="KW-0812">Transmembrane</keyword>
<sequence length="162" mass="19018">MPVTRGMLRPGGDGSMKSFVIILTVVGLMFLMYYKYKLTSYTSTPEIAAAKESVYGENKMAKEVAKEIASLKEQMNRWKDEYHTCKTDKEVLEIRQKKVVIKKDMENELDNMRKKLYDTNDELKIQKEKVENLSKRLVGLSIISFHFQHLFLILNSKYYKKF</sequence>
<evidence type="ECO:0000256" key="2">
    <source>
        <dbReference type="SAM" id="Phobius"/>
    </source>
</evidence>
<evidence type="ECO:0000313" key="3">
    <source>
        <dbReference type="EMBL" id="ESO01414.1"/>
    </source>
</evidence>
<dbReference type="AlphaFoldDB" id="T1F8N7"/>
<reference evidence="5" key="1">
    <citation type="submission" date="2012-12" db="EMBL/GenBank/DDBJ databases">
        <authorList>
            <person name="Hellsten U."/>
            <person name="Grimwood J."/>
            <person name="Chapman J.A."/>
            <person name="Shapiro H."/>
            <person name="Aerts A."/>
            <person name="Otillar R.P."/>
            <person name="Terry A.Y."/>
            <person name="Boore J.L."/>
            <person name="Simakov O."/>
            <person name="Marletaz F."/>
            <person name="Cho S.-J."/>
            <person name="Edsinger-Gonzales E."/>
            <person name="Havlak P."/>
            <person name="Kuo D.-H."/>
            <person name="Larsson T."/>
            <person name="Lv J."/>
            <person name="Arendt D."/>
            <person name="Savage R."/>
            <person name="Osoegawa K."/>
            <person name="de Jong P."/>
            <person name="Lindberg D.R."/>
            <person name="Seaver E.C."/>
            <person name="Weisblat D.A."/>
            <person name="Putnam N.H."/>
            <person name="Grigoriev I.V."/>
            <person name="Rokhsar D.S."/>
        </authorList>
    </citation>
    <scope>NUCLEOTIDE SEQUENCE</scope>
</reference>
<dbReference type="KEGG" id="hro:HELRODRAFT_174973"/>
<reference evidence="4" key="3">
    <citation type="submission" date="2015-06" db="UniProtKB">
        <authorList>
            <consortium name="EnsemblMetazoa"/>
        </authorList>
    </citation>
    <scope>IDENTIFICATION</scope>
</reference>
<keyword evidence="5" id="KW-1185">Reference proteome</keyword>
<feature type="coiled-coil region" evidence="1">
    <location>
        <begin position="61"/>
        <end position="136"/>
    </location>
</feature>
<evidence type="ECO:0000256" key="1">
    <source>
        <dbReference type="SAM" id="Coils"/>
    </source>
</evidence>
<keyword evidence="1" id="KW-0175">Coiled coil</keyword>
<protein>
    <submittedName>
        <fullName evidence="3 4">Uncharacterized protein</fullName>
    </submittedName>
</protein>
<name>T1F8N7_HELRO</name>
<keyword evidence="2" id="KW-1133">Transmembrane helix</keyword>
<dbReference type="InParanoid" id="T1F8N7"/>
<accession>T1F8N7</accession>
<dbReference type="EMBL" id="KB096785">
    <property type="protein sequence ID" value="ESO01414.1"/>
    <property type="molecule type" value="Genomic_DNA"/>
</dbReference>
<keyword evidence="2" id="KW-0472">Membrane</keyword>